<dbReference type="PANTHER" id="PTHR43817:SF1">
    <property type="entry name" value="HYDROLASE, FAMILY 43, PUTATIVE (AFU_ORTHOLOGUE AFUA_3G01660)-RELATED"/>
    <property type="match status" value="1"/>
</dbReference>
<name>A0A521BB54_9SPHI</name>
<accession>A0A521BB54</accession>
<protein>
    <submittedName>
        <fullName evidence="4">Alpha-L-rhamnosidase</fullName>
    </submittedName>
</protein>
<evidence type="ECO:0000256" key="2">
    <source>
        <dbReference type="ARBA" id="ARBA00022801"/>
    </source>
</evidence>
<dbReference type="GO" id="GO:0016787">
    <property type="term" value="F:hydrolase activity"/>
    <property type="evidence" value="ECO:0007669"/>
    <property type="project" value="UniProtKB-KW"/>
</dbReference>
<dbReference type="Proteomes" id="UP000320300">
    <property type="component" value="Unassembled WGS sequence"/>
</dbReference>
<dbReference type="Pfam" id="PF17132">
    <property type="entry name" value="Glyco_hydro_106"/>
    <property type="match status" value="1"/>
</dbReference>
<feature type="chain" id="PRO_5022172825" evidence="3">
    <location>
        <begin position="23"/>
        <end position="993"/>
    </location>
</feature>
<keyword evidence="5" id="KW-1185">Reference proteome</keyword>
<dbReference type="InterPro" id="IPR008979">
    <property type="entry name" value="Galactose-bd-like_sf"/>
</dbReference>
<keyword evidence="2" id="KW-0378">Hydrolase</keyword>
<dbReference type="NCBIfam" id="NF045579">
    <property type="entry name" value="rhamnoside_JR"/>
    <property type="match status" value="1"/>
</dbReference>
<dbReference type="SUPFAM" id="SSF49785">
    <property type="entry name" value="Galactose-binding domain-like"/>
    <property type="match status" value="1"/>
</dbReference>
<gene>
    <name evidence="4" type="ORF">SAMN06265348_102117</name>
</gene>
<dbReference type="AlphaFoldDB" id="A0A521BB54"/>
<evidence type="ECO:0000256" key="1">
    <source>
        <dbReference type="ARBA" id="ARBA00022729"/>
    </source>
</evidence>
<evidence type="ECO:0000313" key="4">
    <source>
        <dbReference type="EMBL" id="SMO43960.1"/>
    </source>
</evidence>
<evidence type="ECO:0000256" key="3">
    <source>
        <dbReference type="SAM" id="SignalP"/>
    </source>
</evidence>
<feature type="signal peptide" evidence="3">
    <location>
        <begin position="1"/>
        <end position="22"/>
    </location>
</feature>
<dbReference type="OrthoDB" id="9761519at2"/>
<keyword evidence="1 3" id="KW-0732">Signal</keyword>
<evidence type="ECO:0000313" key="5">
    <source>
        <dbReference type="Proteomes" id="UP000320300"/>
    </source>
</evidence>
<dbReference type="Gene3D" id="2.60.120.260">
    <property type="entry name" value="Galactose-binding domain-like"/>
    <property type="match status" value="1"/>
</dbReference>
<sequence length="993" mass="110699">MRIKFLSVLFSLFCLVSYVSIAQINDLKSGFLHPANKYTPGVYWYFMDGNMTAESITKDLESMKKAGIGNLIFLEVNVGVPRGNVDFLSDKWTSLFAHAEKEARRLGIEITLGIGPGWTGSGGPWVKGSQSMQHLVSSETLVSAGDRKKIVLPVPPPKTPFFGEDSFTPEFKENWLKYYQDVAVLAFPLPKANGKITDIDEKALYQRAPYSSGLVKDHLAAPDNSKGNPASAIPKNKIIDLTARMLPDGTLNWSPPAGKWKIMRFGSRNNGAITRPAPAPGIGFEADKFDTTALNAHLDVYLGKIFRKIGKIDKNNTGGLKRLHMDSWEMGAQNWTANFRREFIKRRGYDPLKYFPVYSGNIVGSLKESERFLWDLRQTSQELVIANHAGFVKQYAKRHHLSLSIEPYDMNPASDLELGSIADVPMAEFWSKGYGFNSSYSVIEGTSIAHVMGRSLVPAEAFTAQDNEGWKQHPGSMKNQGDWAFAAGVNRFVYHTFQNQFLPDSLKPGATMGPYGVHWDRSQTWWPMVGSYHDYVSRCQYILQQGRTVADVLYVTPEGAPHVFVPPSSAILGDTIGDRKSFNFDGIAPAQLMLASVKGNKIQFPGGASYEIMVLPIFETMTPELLEKIGSLIQQGATVIGNPPLRAPGLTNYPQADVKIISMVTRIWGSTAVPATLEYRKYGSGTLIWGRPVLEAKDKLYPDYDLTAKILKRKGIEEDFVADKKLRYTHRTSPDWDIYFVSNTTPNEMVANARFRTAKGAPELWNAINGKMSQITNFKTTGAMTSIPIQLAAFESAFIVFAKEDIRKPEPAAIPVEQTLQVLGGHWKINFDKHWGGPEEIIVDSLSDWSKNSNEGIKFYSGAATYHQSFEFKGNKTKPVYIDLGLVKNMARIHLNGKEIGTLWTAPWKLEITDDIKQGTNTISIEVINLWANRLIGDEQKPYDGIVGNKWPDWLVKGQKRTSGRFTFSTTRQYRATSPLLPSGLLGPVKIIQ</sequence>
<proteinExistence type="predicted"/>
<dbReference type="PANTHER" id="PTHR43817">
    <property type="entry name" value="GLYCOSYL HYDROLASE"/>
    <property type="match status" value="1"/>
</dbReference>
<dbReference type="RefSeq" id="WP_142526813.1">
    <property type="nucleotide sequence ID" value="NZ_CBCSJO010000003.1"/>
</dbReference>
<dbReference type="EMBL" id="FXTN01000002">
    <property type="protein sequence ID" value="SMO43960.1"/>
    <property type="molecule type" value="Genomic_DNA"/>
</dbReference>
<reference evidence="4 5" key="1">
    <citation type="submission" date="2017-05" db="EMBL/GenBank/DDBJ databases">
        <authorList>
            <person name="Varghese N."/>
            <person name="Submissions S."/>
        </authorList>
    </citation>
    <scope>NUCLEOTIDE SEQUENCE [LARGE SCALE GENOMIC DNA]</scope>
    <source>
        <strain evidence="4 5">DSM 19036</strain>
    </source>
</reference>
<organism evidence="4 5">
    <name type="scientific">Pedobacter westerhofensis</name>
    <dbReference type="NCBI Taxonomy" id="425512"/>
    <lineage>
        <taxon>Bacteria</taxon>
        <taxon>Pseudomonadati</taxon>
        <taxon>Bacteroidota</taxon>
        <taxon>Sphingobacteriia</taxon>
        <taxon>Sphingobacteriales</taxon>
        <taxon>Sphingobacteriaceae</taxon>
        <taxon>Pedobacter</taxon>
    </lineage>
</organism>